<gene>
    <name evidence="1" type="ORF">EWE75_09085</name>
</gene>
<dbReference type="SUPFAM" id="SSF55298">
    <property type="entry name" value="YjgF-like"/>
    <property type="match status" value="1"/>
</dbReference>
<keyword evidence="2" id="KW-1185">Reference proteome</keyword>
<protein>
    <submittedName>
        <fullName evidence="1">RidA family protein</fullName>
    </submittedName>
</protein>
<proteinExistence type="predicted"/>
<evidence type="ECO:0000313" key="2">
    <source>
        <dbReference type="Proteomes" id="UP000292085"/>
    </source>
</evidence>
<dbReference type="InterPro" id="IPR035709">
    <property type="entry name" value="YoaB-like"/>
</dbReference>
<reference evidence="1 2" key="1">
    <citation type="submission" date="2019-02" db="EMBL/GenBank/DDBJ databases">
        <authorList>
            <person name="Li Y."/>
        </authorList>
    </citation>
    <scope>NUCLEOTIDE SEQUENCE [LARGE SCALE GENOMIC DNA]</scope>
    <source>
        <strain evidence="1 2">3-7</strain>
    </source>
</reference>
<dbReference type="CDD" id="cd06150">
    <property type="entry name" value="YjgF_YER057c_UK114_like_2"/>
    <property type="match status" value="1"/>
</dbReference>
<sequence length="118" mass="12431">MAEIKRLASNPRMSGAVVHGGVVSLSGQVAIDHRGGAAADQIREVLERIDLLLAEAGTDRSRLLTANLYLTDIGSLPALNIAWDRWVVPGCAPTRTTIQTALASPDYALEIAVTAAVN</sequence>
<dbReference type="PANTHER" id="PTHR47328">
    <property type="match status" value="1"/>
</dbReference>
<dbReference type="Pfam" id="PF01042">
    <property type="entry name" value="Ribonuc_L-PSP"/>
    <property type="match status" value="1"/>
</dbReference>
<dbReference type="InterPro" id="IPR006175">
    <property type="entry name" value="YjgF/YER057c/UK114"/>
</dbReference>
<evidence type="ECO:0000313" key="1">
    <source>
        <dbReference type="EMBL" id="RZF64764.1"/>
    </source>
</evidence>
<dbReference type="RefSeq" id="WP_130156664.1">
    <property type="nucleotide sequence ID" value="NZ_SGIS01000011.1"/>
</dbReference>
<dbReference type="OrthoDB" id="9803101at2"/>
<dbReference type="EMBL" id="SGIS01000011">
    <property type="protein sequence ID" value="RZF64764.1"/>
    <property type="molecule type" value="Genomic_DNA"/>
</dbReference>
<dbReference type="Gene3D" id="3.30.1330.40">
    <property type="entry name" value="RutC-like"/>
    <property type="match status" value="1"/>
</dbReference>
<dbReference type="PANTHER" id="PTHR47328:SF1">
    <property type="entry name" value="RUTC FAMILY PROTEIN YOAB"/>
    <property type="match status" value="1"/>
</dbReference>
<organism evidence="1 2">
    <name type="scientific">Sphingomonas populi</name>
    <dbReference type="NCBI Taxonomy" id="2484750"/>
    <lineage>
        <taxon>Bacteria</taxon>
        <taxon>Pseudomonadati</taxon>
        <taxon>Pseudomonadota</taxon>
        <taxon>Alphaproteobacteria</taxon>
        <taxon>Sphingomonadales</taxon>
        <taxon>Sphingomonadaceae</taxon>
        <taxon>Sphingomonas</taxon>
    </lineage>
</organism>
<name>A0A4Q6Y4I7_9SPHN</name>
<comment type="caution">
    <text evidence="1">The sequence shown here is derived from an EMBL/GenBank/DDBJ whole genome shotgun (WGS) entry which is preliminary data.</text>
</comment>
<accession>A0A4Q6Y4I7</accession>
<dbReference type="Proteomes" id="UP000292085">
    <property type="component" value="Unassembled WGS sequence"/>
</dbReference>
<dbReference type="AlphaFoldDB" id="A0A4Q6Y4I7"/>
<dbReference type="InterPro" id="IPR035959">
    <property type="entry name" value="RutC-like_sf"/>
</dbReference>